<protein>
    <submittedName>
        <fullName evidence="1">Uncharacterized protein</fullName>
    </submittedName>
</protein>
<evidence type="ECO:0000313" key="1">
    <source>
        <dbReference type="EMBL" id="SVC92163.1"/>
    </source>
</evidence>
<sequence length="54" mass="6195">MHPIAQEFVQQEQLHSLHQLFQLTLSLPERRVAFGPSLARHPIPEAAMNRSAHQ</sequence>
<organism evidence="1">
    <name type="scientific">marine metagenome</name>
    <dbReference type="NCBI Taxonomy" id="408172"/>
    <lineage>
        <taxon>unclassified sequences</taxon>
        <taxon>metagenomes</taxon>
        <taxon>ecological metagenomes</taxon>
    </lineage>
</organism>
<dbReference type="EMBL" id="UINC01118795">
    <property type="protein sequence ID" value="SVC92163.1"/>
    <property type="molecule type" value="Genomic_DNA"/>
</dbReference>
<dbReference type="AlphaFoldDB" id="A0A382R359"/>
<reference evidence="1" key="1">
    <citation type="submission" date="2018-05" db="EMBL/GenBank/DDBJ databases">
        <authorList>
            <person name="Lanie J.A."/>
            <person name="Ng W.-L."/>
            <person name="Kazmierczak K.M."/>
            <person name="Andrzejewski T.M."/>
            <person name="Davidsen T.M."/>
            <person name="Wayne K.J."/>
            <person name="Tettelin H."/>
            <person name="Glass J.I."/>
            <person name="Rusch D."/>
            <person name="Podicherti R."/>
            <person name="Tsui H.-C.T."/>
            <person name="Winkler M.E."/>
        </authorList>
    </citation>
    <scope>NUCLEOTIDE SEQUENCE</scope>
</reference>
<proteinExistence type="predicted"/>
<name>A0A382R359_9ZZZZ</name>
<accession>A0A382R359</accession>
<gene>
    <name evidence="1" type="ORF">METZ01_LOCUS345017</name>
</gene>